<evidence type="ECO:0000313" key="3">
    <source>
        <dbReference type="Proteomes" id="UP000199079"/>
    </source>
</evidence>
<sequence>MSRFPSPTLADRIDDRIQELDDGFVRLGDEDTPFTLREGGDPLEQARQLHSEREESERERDEESNEPVTRTLSEWRENMMELDFPFVDTIPIDEQRRRASKVAELATEEGYVDSVNRDVAFEDRTVRGKYWRGVNLIEIGTDPDDFPGFRTGIVLAHEVGHAFYDAWSPDSGIEEQPRLFRTPDEKEQARRLSERLHGPMIETDGPFVDYRKGSDEELAAAVFASRIIEPMAAQRIAPDAVRRLENIFGDLADDLF</sequence>
<gene>
    <name evidence="2" type="ORF">SAMN05216564_1134</name>
</gene>
<dbReference type="AlphaFoldDB" id="A0A1H3NIA8"/>
<keyword evidence="3" id="KW-1185">Reference proteome</keyword>
<dbReference type="EMBL" id="FNPC01000013">
    <property type="protein sequence ID" value="SDY88493.1"/>
    <property type="molecule type" value="Genomic_DNA"/>
</dbReference>
<organism evidence="2 3">
    <name type="scientific">Halopenitus persicus</name>
    <dbReference type="NCBI Taxonomy" id="1048396"/>
    <lineage>
        <taxon>Archaea</taxon>
        <taxon>Methanobacteriati</taxon>
        <taxon>Methanobacteriota</taxon>
        <taxon>Stenosarchaea group</taxon>
        <taxon>Halobacteria</taxon>
        <taxon>Halobacteriales</taxon>
        <taxon>Haloferacaceae</taxon>
        <taxon>Halopenitus</taxon>
    </lineage>
</organism>
<dbReference type="RefSeq" id="WP_143114482.1">
    <property type="nucleotide sequence ID" value="NZ_FNPC01000013.1"/>
</dbReference>
<name>A0A1H3NIA8_9EURY</name>
<dbReference type="Proteomes" id="UP000199079">
    <property type="component" value="Unassembled WGS sequence"/>
</dbReference>
<feature type="region of interest" description="Disordered" evidence="1">
    <location>
        <begin position="24"/>
        <end position="69"/>
    </location>
</feature>
<accession>A0A1H3NIA8</accession>
<evidence type="ECO:0000313" key="2">
    <source>
        <dbReference type="EMBL" id="SDY88493.1"/>
    </source>
</evidence>
<evidence type="ECO:0000256" key="1">
    <source>
        <dbReference type="SAM" id="MobiDB-lite"/>
    </source>
</evidence>
<feature type="compositionally biased region" description="Basic and acidic residues" evidence="1">
    <location>
        <begin position="47"/>
        <end position="61"/>
    </location>
</feature>
<protein>
    <submittedName>
        <fullName evidence="2">Uncharacterized protein</fullName>
    </submittedName>
</protein>
<dbReference type="OrthoDB" id="335343at2157"/>
<proteinExistence type="predicted"/>
<reference evidence="3" key="1">
    <citation type="submission" date="2016-10" db="EMBL/GenBank/DDBJ databases">
        <authorList>
            <person name="Varghese N."/>
            <person name="Submissions S."/>
        </authorList>
    </citation>
    <scope>NUCLEOTIDE SEQUENCE [LARGE SCALE GENOMIC DNA]</scope>
    <source>
        <strain evidence="3">DC30,IBRC 10041,KCTC 4046</strain>
    </source>
</reference>